<reference evidence="6" key="1">
    <citation type="submission" date="2014-06" db="EMBL/GenBank/DDBJ databases">
        <authorList>
            <person name="Ju J."/>
            <person name="Zhang J."/>
        </authorList>
    </citation>
    <scope>NUCLEOTIDE SEQUENCE</scope>
    <source>
        <strain evidence="6">SscI8</strain>
    </source>
</reference>
<dbReference type="PROSITE" id="PS00411">
    <property type="entry name" value="KINESIN_MOTOR_1"/>
    <property type="match status" value="1"/>
</dbReference>
<keyword evidence="4" id="KW-0493">Microtubule</keyword>
<protein>
    <recommendedName>
        <fullName evidence="4">Kinesin-like protein</fullName>
    </recommendedName>
</protein>
<evidence type="ECO:0000256" key="4">
    <source>
        <dbReference type="RuleBase" id="RU000394"/>
    </source>
</evidence>
<evidence type="ECO:0000256" key="2">
    <source>
        <dbReference type="ARBA" id="ARBA00022840"/>
    </source>
</evidence>
<dbReference type="OrthoDB" id="3176171at2759"/>
<dbReference type="PANTHER" id="PTHR24115:SF799">
    <property type="entry name" value="KINESIN-LIKE PROTEIN"/>
    <property type="match status" value="1"/>
</dbReference>
<dbReference type="GO" id="GO:0005874">
    <property type="term" value="C:microtubule"/>
    <property type="evidence" value="ECO:0007669"/>
    <property type="project" value="UniProtKB-KW"/>
</dbReference>
<dbReference type="EMBL" id="LK056654">
    <property type="protein sequence ID" value="CDU21953.1"/>
    <property type="molecule type" value="Genomic_DNA"/>
</dbReference>
<keyword evidence="1 3" id="KW-0547">Nucleotide-binding</keyword>
<dbReference type="PANTHER" id="PTHR24115">
    <property type="entry name" value="KINESIN-RELATED"/>
    <property type="match status" value="1"/>
</dbReference>
<dbReference type="InterPro" id="IPR019821">
    <property type="entry name" value="Kinesin_motor_CS"/>
</dbReference>
<dbReference type="GO" id="GO:0003777">
    <property type="term" value="F:microtubule motor activity"/>
    <property type="evidence" value="ECO:0007669"/>
    <property type="project" value="InterPro"/>
</dbReference>
<name>A0A127Z936_9BASI</name>
<feature type="domain" description="Kinesin motor" evidence="5">
    <location>
        <begin position="4"/>
        <end position="341"/>
    </location>
</feature>
<dbReference type="SMART" id="SM00129">
    <property type="entry name" value="KISc"/>
    <property type="match status" value="1"/>
</dbReference>
<dbReference type="GO" id="GO:0005524">
    <property type="term" value="F:ATP binding"/>
    <property type="evidence" value="ECO:0007669"/>
    <property type="project" value="UniProtKB-UniRule"/>
</dbReference>
<dbReference type="PRINTS" id="PR00380">
    <property type="entry name" value="KINESINHEAVY"/>
</dbReference>
<accession>A0A127Z936</accession>
<evidence type="ECO:0000259" key="5">
    <source>
        <dbReference type="PROSITE" id="PS50067"/>
    </source>
</evidence>
<dbReference type="Gene3D" id="3.40.850.10">
    <property type="entry name" value="Kinesin motor domain"/>
    <property type="match status" value="1"/>
</dbReference>
<dbReference type="GO" id="GO:0016887">
    <property type="term" value="F:ATP hydrolysis activity"/>
    <property type="evidence" value="ECO:0007669"/>
    <property type="project" value="TreeGrafter"/>
</dbReference>
<comment type="similarity">
    <text evidence="3 4">Belongs to the TRAFAC class myosin-kinesin ATPase superfamily. Kinesin family.</text>
</comment>
<dbReference type="PROSITE" id="PS50067">
    <property type="entry name" value="KINESIN_MOTOR_2"/>
    <property type="match status" value="1"/>
</dbReference>
<dbReference type="SUPFAM" id="SSF52540">
    <property type="entry name" value="P-loop containing nucleoside triphosphate hydrolases"/>
    <property type="match status" value="1"/>
</dbReference>
<sequence length="488" mass="52939">MERDFTVLFRIRPSFQSTSSPLITADLSSKQAILLEPRTNVHTGTTHTTHTFDSDHCYLPAAATEDLFSAHVEPLVPFVLSGGYATVLAYGQTGSGKTYTVSACSRLAISSLFAANNSSCDISVQAIEIYGKNKVNDLFDGSNSKVLIAENIAGSSTFAKATTKLVTTADDMLAEVEHAWSQRITRGTEKNPQSSRSHALIRISCQSKRDKNATPGVLQLVDLAGSERAADHSSATATAAGTNNAARMAETVAINTSLMTLKSCIRARTCPTPPPSTAGAAGGVPHVPFRSSKLTLALKEAFDLYSRQPTHTLFIATASPDTVDVAATLNTLRYASALVSSPHPRIQLQPDPQGRNVFFWSPERLSEWLLKYGSPLLGPKTLTAVLDSMDGGRFAKIPEGEFYTRIQHARECAGQTWSAKEEATAKELYLKWWKLVIASRTLSQKALEQQWKTRQAEKVKLEEEETRQDKEVQRLLGLPGIAAAPTSA</sequence>
<dbReference type="InterPro" id="IPR036961">
    <property type="entry name" value="Kinesin_motor_dom_sf"/>
</dbReference>
<proteinExistence type="inferred from homology"/>
<dbReference type="GO" id="GO:0005871">
    <property type="term" value="C:kinesin complex"/>
    <property type="evidence" value="ECO:0007669"/>
    <property type="project" value="TreeGrafter"/>
</dbReference>
<keyword evidence="2 3" id="KW-0067">ATP-binding</keyword>
<dbReference type="GO" id="GO:0007018">
    <property type="term" value="P:microtubule-based movement"/>
    <property type="evidence" value="ECO:0007669"/>
    <property type="project" value="InterPro"/>
</dbReference>
<evidence type="ECO:0000313" key="6">
    <source>
        <dbReference type="EMBL" id="CDU21953.1"/>
    </source>
</evidence>
<evidence type="ECO:0000256" key="3">
    <source>
        <dbReference type="PROSITE-ProRule" id="PRU00283"/>
    </source>
</evidence>
<dbReference type="InterPro" id="IPR027417">
    <property type="entry name" value="P-loop_NTPase"/>
</dbReference>
<evidence type="ECO:0000256" key="1">
    <source>
        <dbReference type="ARBA" id="ARBA00022741"/>
    </source>
</evidence>
<dbReference type="Pfam" id="PF00225">
    <property type="entry name" value="Kinesin"/>
    <property type="match status" value="1"/>
</dbReference>
<dbReference type="InterPro" id="IPR001752">
    <property type="entry name" value="Kinesin_motor_dom"/>
</dbReference>
<gene>
    <name evidence="6" type="ORF">SPSC_00583</name>
</gene>
<keyword evidence="3 4" id="KW-0505">Motor protein</keyword>
<feature type="binding site" evidence="3">
    <location>
        <begin position="91"/>
        <end position="98"/>
    </location>
    <ligand>
        <name>ATP</name>
        <dbReference type="ChEBI" id="CHEBI:30616"/>
    </ligand>
</feature>
<dbReference type="AlphaFoldDB" id="A0A127Z936"/>
<dbReference type="InterPro" id="IPR027640">
    <property type="entry name" value="Kinesin-like_fam"/>
</dbReference>
<dbReference type="GO" id="GO:0008017">
    <property type="term" value="F:microtubule binding"/>
    <property type="evidence" value="ECO:0007669"/>
    <property type="project" value="InterPro"/>
</dbReference>
<organism evidence="6">
    <name type="scientific">Sporisorium scitamineum</name>
    <dbReference type="NCBI Taxonomy" id="49012"/>
    <lineage>
        <taxon>Eukaryota</taxon>
        <taxon>Fungi</taxon>
        <taxon>Dikarya</taxon>
        <taxon>Basidiomycota</taxon>
        <taxon>Ustilaginomycotina</taxon>
        <taxon>Ustilaginomycetes</taxon>
        <taxon>Ustilaginales</taxon>
        <taxon>Ustilaginaceae</taxon>
        <taxon>Sporisorium</taxon>
    </lineage>
</organism>